<keyword evidence="1" id="KW-1133">Transmembrane helix</keyword>
<dbReference type="AlphaFoldDB" id="A0A5J5GUV1"/>
<dbReference type="Proteomes" id="UP000326671">
    <property type="component" value="Unassembled WGS sequence"/>
</dbReference>
<feature type="transmembrane region" description="Helical" evidence="1">
    <location>
        <begin position="189"/>
        <end position="211"/>
    </location>
</feature>
<evidence type="ECO:0000259" key="2">
    <source>
        <dbReference type="Pfam" id="PF07158"/>
    </source>
</evidence>
<feature type="transmembrane region" description="Helical" evidence="1">
    <location>
        <begin position="69"/>
        <end position="89"/>
    </location>
</feature>
<evidence type="ECO:0000313" key="3">
    <source>
        <dbReference type="EMBL" id="KAA9011182.1"/>
    </source>
</evidence>
<feature type="transmembrane region" description="Helical" evidence="1">
    <location>
        <begin position="40"/>
        <end position="57"/>
    </location>
</feature>
<dbReference type="OrthoDB" id="2814158at2"/>
<keyword evidence="1" id="KW-0812">Transmembrane</keyword>
<accession>A0A5J5GUV1</accession>
<reference evidence="3 4" key="1">
    <citation type="submission" date="2019-09" db="EMBL/GenBank/DDBJ databases">
        <title>Whole genome sequences of isolates from the Mars Exploration Rovers.</title>
        <authorList>
            <person name="Seuylemezian A."/>
            <person name="Vaishampayan P."/>
        </authorList>
    </citation>
    <scope>NUCLEOTIDE SEQUENCE [LARGE SCALE GENOMIC DNA]</scope>
    <source>
        <strain evidence="3 4">MER_TA_151</strain>
    </source>
</reference>
<feature type="transmembrane region" description="Helical" evidence="1">
    <location>
        <begin position="12"/>
        <end position="34"/>
    </location>
</feature>
<evidence type="ECO:0000313" key="4">
    <source>
        <dbReference type="Proteomes" id="UP000326671"/>
    </source>
</evidence>
<evidence type="ECO:0000256" key="1">
    <source>
        <dbReference type="SAM" id="Phobius"/>
    </source>
</evidence>
<name>A0A5J5GUV1_9BACI</name>
<feature type="transmembrane region" description="Helical" evidence="1">
    <location>
        <begin position="148"/>
        <end position="169"/>
    </location>
</feature>
<feature type="transmembrane region" description="Helical" evidence="1">
    <location>
        <begin position="294"/>
        <end position="312"/>
    </location>
</feature>
<feature type="domain" description="Dicarboxylate carrier MatC N-terminal" evidence="2">
    <location>
        <begin position="15"/>
        <end position="162"/>
    </location>
</feature>
<keyword evidence="4" id="KW-1185">Reference proteome</keyword>
<feature type="transmembrane region" description="Helical" evidence="1">
    <location>
        <begin position="333"/>
        <end position="357"/>
    </location>
</feature>
<proteinExistence type="predicted"/>
<keyword evidence="1" id="KW-0472">Membrane</keyword>
<organism evidence="3 4">
    <name type="scientific">Niallia endozanthoxylica</name>
    <dbReference type="NCBI Taxonomy" id="2036016"/>
    <lineage>
        <taxon>Bacteria</taxon>
        <taxon>Bacillati</taxon>
        <taxon>Bacillota</taxon>
        <taxon>Bacilli</taxon>
        <taxon>Bacillales</taxon>
        <taxon>Bacillaceae</taxon>
        <taxon>Niallia</taxon>
    </lineage>
</organism>
<sequence>MIYNTFQKREENFVSIEVIAILILLIIFIIGAILPINIGVLGLAAAFIVGIQISGLSKEEVYSAFPVELFIFIVGITYMFAIIQKSGVIDLIADGGLRLVKGNVVVIPWLMFALSSILASAGTYGIAVVTLLAPIALKIAHKSNISPLMISIMIIMGMQAGSFSPLNIFGVIVNGGMQTRGLEHSPALLLLNCFIYFGLVALITFFLLGGLRLVKQQSTAMEFVAASIEVTNGNISTEKQKDGFTVYKGICLAGIGVLGILSIGFDMNLGFAAILVGLVLALISPSKQDGVLKVMPWGVIFLVTGIVTYVGIMEKIGVMDYVTAMIANLGNPVLATLVVSYVGGFVSAFASTTGFLASVIPIAEPVLMDPSLSSINVISAISASSSIVDLSPLSSAGALLLANVQGIKERVFFRQLLITTGIFIAFGPGLAWLLFVVIGTPW</sequence>
<feature type="transmembrane region" description="Helical" evidence="1">
    <location>
        <begin position="109"/>
        <end position="136"/>
    </location>
</feature>
<dbReference type="EMBL" id="VYKL01000077">
    <property type="protein sequence ID" value="KAA9011182.1"/>
    <property type="molecule type" value="Genomic_DNA"/>
</dbReference>
<gene>
    <name evidence="3" type="ORF">F4V44_26900</name>
</gene>
<comment type="caution">
    <text evidence="3">The sequence shown here is derived from an EMBL/GenBank/DDBJ whole genome shotgun (WGS) entry which is preliminary data.</text>
</comment>
<protein>
    <recommendedName>
        <fullName evidence="2">Dicarboxylate carrier MatC N-terminal domain-containing protein</fullName>
    </recommendedName>
</protein>
<dbReference type="InterPro" id="IPR009827">
    <property type="entry name" value="MatC_N"/>
</dbReference>
<feature type="transmembrane region" description="Helical" evidence="1">
    <location>
        <begin position="249"/>
        <end position="282"/>
    </location>
</feature>
<feature type="transmembrane region" description="Helical" evidence="1">
    <location>
        <begin position="416"/>
        <end position="438"/>
    </location>
</feature>
<dbReference type="Pfam" id="PF07158">
    <property type="entry name" value="MatC_N"/>
    <property type="match status" value="1"/>
</dbReference>